<accession>A0ABX7IAA6</accession>
<dbReference type="Proteomes" id="UP000612680">
    <property type="component" value="Chromosome"/>
</dbReference>
<name>A0ABX7IAA6_9BACT</name>
<protein>
    <recommendedName>
        <fullName evidence="3">Lipoprotein</fullName>
    </recommendedName>
</protein>
<dbReference type="EMBL" id="CP056775">
    <property type="protein sequence ID" value="QRR01896.1"/>
    <property type="molecule type" value="Genomic_DNA"/>
</dbReference>
<proteinExistence type="predicted"/>
<dbReference type="RefSeq" id="WP_204656042.1">
    <property type="nucleotide sequence ID" value="NZ_CP056775.1"/>
</dbReference>
<evidence type="ECO:0000313" key="1">
    <source>
        <dbReference type="EMBL" id="QRR01896.1"/>
    </source>
</evidence>
<reference evidence="1 2" key="1">
    <citation type="submission" date="2020-06" db="EMBL/GenBank/DDBJ databases">
        <title>Dyadobacter sandarakinus sp. nov., isolated from the soil of the Arctic Yellow River Station.</title>
        <authorList>
            <person name="Zhang Y."/>
            <person name="Peng F."/>
        </authorList>
    </citation>
    <scope>NUCLEOTIDE SEQUENCE [LARGE SCALE GENOMIC DNA]</scope>
    <source>
        <strain evidence="1 2">Q3-56</strain>
    </source>
</reference>
<evidence type="ECO:0000313" key="2">
    <source>
        <dbReference type="Proteomes" id="UP000612680"/>
    </source>
</evidence>
<gene>
    <name evidence="1" type="ORF">HWI92_13755</name>
</gene>
<keyword evidence="2" id="KW-1185">Reference proteome</keyword>
<evidence type="ECO:0008006" key="3">
    <source>
        <dbReference type="Google" id="ProtNLM"/>
    </source>
</evidence>
<sequence length="147" mass="16410">MKNYVLAALMLVCTSCKNTTVDRKDEEIMYKQSVLLNDVPKATLTFFDVQDSRCPQGVQCFWAGNATVDLLLSGVTAEGGVNEHVKMCLGDCRTLYKMSSFKMADTLTKRFADENYRLILTAVNPAAKVDSTGNKEKRSILLKIEKQ</sequence>
<organism evidence="1 2">
    <name type="scientific">Dyadobacter sandarakinus</name>
    <dbReference type="NCBI Taxonomy" id="2747268"/>
    <lineage>
        <taxon>Bacteria</taxon>
        <taxon>Pseudomonadati</taxon>
        <taxon>Bacteroidota</taxon>
        <taxon>Cytophagia</taxon>
        <taxon>Cytophagales</taxon>
        <taxon>Spirosomataceae</taxon>
        <taxon>Dyadobacter</taxon>
    </lineage>
</organism>